<feature type="binding site" evidence="10">
    <location>
        <position position="192"/>
    </location>
    <ligand>
        <name>2-[(2R,5Z)-2-carboxy-4-methylthiazol-5(2H)-ylidene]ethyl phosphate</name>
        <dbReference type="ChEBI" id="CHEBI:62899"/>
    </ligand>
</feature>
<dbReference type="PANTHER" id="PTHR20857:SF23">
    <property type="entry name" value="THIAMINE BIOSYNTHETIC BIFUNCTIONAL ENZYME"/>
    <property type="match status" value="1"/>
</dbReference>
<comment type="catalytic activity">
    <reaction evidence="7 10">
        <text>4-methyl-5-(2-phosphooxyethyl)-thiazole + 4-amino-2-methyl-5-(diphosphooxymethyl)pyrimidine + H(+) = thiamine phosphate + diphosphate</text>
        <dbReference type="Rhea" id="RHEA:22328"/>
        <dbReference type="ChEBI" id="CHEBI:15378"/>
        <dbReference type="ChEBI" id="CHEBI:33019"/>
        <dbReference type="ChEBI" id="CHEBI:37575"/>
        <dbReference type="ChEBI" id="CHEBI:57841"/>
        <dbReference type="ChEBI" id="CHEBI:58296"/>
        <dbReference type="EC" id="2.5.1.3"/>
    </reaction>
</comment>
<evidence type="ECO:0000256" key="6">
    <source>
        <dbReference type="ARBA" id="ARBA00022977"/>
    </source>
</evidence>
<dbReference type="Gene3D" id="3.20.20.70">
    <property type="entry name" value="Aldolase class I"/>
    <property type="match status" value="1"/>
</dbReference>
<comment type="catalytic activity">
    <reaction evidence="8 10">
        <text>2-(2-carboxy-4-methylthiazol-5-yl)ethyl phosphate + 4-amino-2-methyl-5-(diphosphooxymethyl)pyrimidine + 2 H(+) = thiamine phosphate + CO2 + diphosphate</text>
        <dbReference type="Rhea" id="RHEA:47848"/>
        <dbReference type="ChEBI" id="CHEBI:15378"/>
        <dbReference type="ChEBI" id="CHEBI:16526"/>
        <dbReference type="ChEBI" id="CHEBI:33019"/>
        <dbReference type="ChEBI" id="CHEBI:37575"/>
        <dbReference type="ChEBI" id="CHEBI:57841"/>
        <dbReference type="ChEBI" id="CHEBI:62890"/>
        <dbReference type="EC" id="2.5.1.3"/>
    </reaction>
</comment>
<comment type="function">
    <text evidence="1 10">Condenses 4-methyl-5-(beta-hydroxyethyl)thiazole monophosphate (THZ-P) and 2-methyl-4-amino-5-hydroxymethyl pyrimidine pyrophosphate (HMP-PP) to form thiamine monophosphate (TMP).</text>
</comment>
<dbReference type="GO" id="GO:0009229">
    <property type="term" value="P:thiamine diphosphate biosynthetic process"/>
    <property type="evidence" value="ECO:0007669"/>
    <property type="project" value="UniProtKB-UniRule"/>
</dbReference>
<evidence type="ECO:0000256" key="8">
    <source>
        <dbReference type="ARBA" id="ARBA00047851"/>
    </source>
</evidence>
<evidence type="ECO:0000256" key="1">
    <source>
        <dbReference type="ARBA" id="ARBA00003814"/>
    </source>
</evidence>
<organism evidence="11 12">
    <name type="scientific">Berryella wangjianweii</name>
    <dbReference type="NCBI Taxonomy" id="2734634"/>
    <lineage>
        <taxon>Bacteria</taxon>
        <taxon>Bacillati</taxon>
        <taxon>Actinomycetota</taxon>
        <taxon>Coriobacteriia</taxon>
        <taxon>Eggerthellales</taxon>
        <taxon>Eggerthellaceae</taxon>
        <taxon>Berryella</taxon>
    </lineage>
</organism>
<comment type="cofactor">
    <cofactor evidence="10">
        <name>Mg(2+)</name>
        <dbReference type="ChEBI" id="CHEBI:18420"/>
    </cofactor>
    <text evidence="10">Binds 1 Mg(2+) ion per subunit.</text>
</comment>
<keyword evidence="5 10" id="KW-0460">Magnesium</keyword>
<dbReference type="UniPathway" id="UPA00060">
    <property type="reaction ID" value="UER00141"/>
</dbReference>
<keyword evidence="12" id="KW-1185">Reference proteome</keyword>
<dbReference type="GO" id="GO:0004789">
    <property type="term" value="F:thiamine-phosphate diphosphorylase activity"/>
    <property type="evidence" value="ECO:0007669"/>
    <property type="project" value="UniProtKB-UniRule"/>
</dbReference>
<comment type="catalytic activity">
    <reaction evidence="9 10">
        <text>2-[(2R,5Z)-2-carboxy-4-methylthiazol-5(2H)-ylidene]ethyl phosphate + 4-amino-2-methyl-5-(diphosphooxymethyl)pyrimidine + 2 H(+) = thiamine phosphate + CO2 + diphosphate</text>
        <dbReference type="Rhea" id="RHEA:47844"/>
        <dbReference type="ChEBI" id="CHEBI:15378"/>
        <dbReference type="ChEBI" id="CHEBI:16526"/>
        <dbReference type="ChEBI" id="CHEBI:33019"/>
        <dbReference type="ChEBI" id="CHEBI:37575"/>
        <dbReference type="ChEBI" id="CHEBI:57841"/>
        <dbReference type="ChEBI" id="CHEBI:62899"/>
        <dbReference type="EC" id="2.5.1.3"/>
    </reaction>
</comment>
<feature type="binding site" evidence="10">
    <location>
        <position position="119"/>
    </location>
    <ligand>
        <name>4-amino-2-methyl-5-(diphosphooxymethyl)pyrimidine</name>
        <dbReference type="ChEBI" id="CHEBI:57841"/>
    </ligand>
</feature>
<dbReference type="KEGG" id="bwa:HLV38_01400"/>
<feature type="binding site" evidence="10">
    <location>
        <begin position="212"/>
        <end position="213"/>
    </location>
    <ligand>
        <name>2-[(2R,5Z)-2-carboxy-4-methylthiazol-5(2H)-ylidene]ethyl phosphate</name>
        <dbReference type="ChEBI" id="CHEBI:62899"/>
    </ligand>
</feature>
<evidence type="ECO:0000256" key="5">
    <source>
        <dbReference type="ARBA" id="ARBA00022842"/>
    </source>
</evidence>
<keyword evidence="3 10" id="KW-0808">Transferase</keyword>
<dbReference type="InterPro" id="IPR034291">
    <property type="entry name" value="TMP_synthase"/>
</dbReference>
<evidence type="ECO:0000256" key="2">
    <source>
        <dbReference type="ARBA" id="ARBA00005165"/>
    </source>
</evidence>
<dbReference type="EC" id="2.5.1.3" evidence="10"/>
<dbReference type="AlphaFoldDB" id="A0A6M8J041"/>
<dbReference type="PANTHER" id="PTHR20857">
    <property type="entry name" value="THIAMINE-PHOSPHATE PYROPHOSPHORYLASE"/>
    <property type="match status" value="1"/>
</dbReference>
<feature type="binding site" evidence="10">
    <location>
        <position position="75"/>
    </location>
    <ligand>
        <name>4-amino-2-methyl-5-(diphosphooxymethyl)pyrimidine</name>
        <dbReference type="ChEBI" id="CHEBI:57841"/>
    </ligand>
</feature>
<keyword evidence="4 10" id="KW-0479">Metal-binding</keyword>
<dbReference type="GO" id="GO:0000287">
    <property type="term" value="F:magnesium ion binding"/>
    <property type="evidence" value="ECO:0007669"/>
    <property type="project" value="UniProtKB-UniRule"/>
</dbReference>
<keyword evidence="6 10" id="KW-0784">Thiamine biosynthesis</keyword>
<dbReference type="InterPro" id="IPR036206">
    <property type="entry name" value="ThiamineP_synth_sf"/>
</dbReference>
<dbReference type="InterPro" id="IPR013785">
    <property type="entry name" value="Aldolase_TIM"/>
</dbReference>
<dbReference type="InterPro" id="IPR022998">
    <property type="entry name" value="ThiamineP_synth_TenI"/>
</dbReference>
<comment type="similarity">
    <text evidence="10">Belongs to the thiamine-phosphate synthase family.</text>
</comment>
<sequence>MRDRLDISAYLVLGPENVGGRRVAEVARAAIDAGFTCVQVRSKTCSARELIACTVAVAQTIDEAGMAGRVALLVNDRLDVMLAARDQGVRVDGVHVGQDDVPVELCRAHVGAHGIVGLTVTPDELRRYREGGDPEARLQLPALDYFGVGPLRETATKPDCGRDAHGTVRTLDEVELASLVRASPLPLVVGGGVGKADLPMVARTNAAGFFVVSAVCAAADPGVAAAELVAAWRGDVRAPRP</sequence>
<gene>
    <name evidence="10" type="primary">thiE</name>
    <name evidence="11" type="ORF">HLV38_01400</name>
</gene>
<feature type="binding site" evidence="10">
    <location>
        <begin position="39"/>
        <end position="43"/>
    </location>
    <ligand>
        <name>4-amino-2-methyl-5-(diphosphooxymethyl)pyrimidine</name>
        <dbReference type="ChEBI" id="CHEBI:57841"/>
    </ligand>
</feature>
<evidence type="ECO:0000256" key="10">
    <source>
        <dbReference type="HAMAP-Rule" id="MF_00097"/>
    </source>
</evidence>
<name>A0A6M8J041_9ACTN</name>
<feature type="binding site" evidence="10">
    <location>
        <position position="76"/>
    </location>
    <ligand>
        <name>Mg(2+)</name>
        <dbReference type="ChEBI" id="CHEBI:18420"/>
    </ligand>
</feature>
<feature type="binding site" evidence="10">
    <location>
        <position position="100"/>
    </location>
    <ligand>
        <name>Mg(2+)</name>
        <dbReference type="ChEBI" id="CHEBI:18420"/>
    </ligand>
</feature>
<accession>A0A6M8J041</accession>
<dbReference type="HAMAP" id="MF_00097">
    <property type="entry name" value="TMP_synthase"/>
    <property type="match status" value="1"/>
</dbReference>
<dbReference type="RefSeq" id="WP_172165649.1">
    <property type="nucleotide sequence ID" value="NZ_CP053716.1"/>
</dbReference>
<evidence type="ECO:0000256" key="3">
    <source>
        <dbReference type="ARBA" id="ARBA00022679"/>
    </source>
</evidence>
<dbReference type="CDD" id="cd00564">
    <property type="entry name" value="TMP_TenI"/>
    <property type="match status" value="1"/>
</dbReference>
<evidence type="ECO:0000313" key="12">
    <source>
        <dbReference type="Proteomes" id="UP000503297"/>
    </source>
</evidence>
<evidence type="ECO:0000256" key="7">
    <source>
        <dbReference type="ARBA" id="ARBA00047334"/>
    </source>
</evidence>
<feature type="binding site" evidence="10">
    <location>
        <position position="157"/>
    </location>
    <ligand>
        <name>4-amino-2-methyl-5-(diphosphooxymethyl)pyrimidine</name>
        <dbReference type="ChEBI" id="CHEBI:57841"/>
    </ligand>
</feature>
<evidence type="ECO:0000256" key="9">
    <source>
        <dbReference type="ARBA" id="ARBA00047883"/>
    </source>
</evidence>
<protein>
    <recommendedName>
        <fullName evidence="10">Thiamine-phosphate synthase</fullName>
        <shortName evidence="10">TP synthase</shortName>
        <shortName evidence="10">TPS</shortName>
        <ecNumber evidence="10">2.5.1.3</ecNumber>
    </recommendedName>
    <alternativeName>
        <fullName evidence="10">Thiamine-phosphate pyrophosphorylase</fullName>
        <shortName evidence="10">TMP pyrophosphorylase</shortName>
        <shortName evidence="10">TMP-PPase</shortName>
    </alternativeName>
</protein>
<dbReference type="Proteomes" id="UP000503297">
    <property type="component" value="Chromosome"/>
</dbReference>
<comment type="pathway">
    <text evidence="2 10">Cofactor biosynthesis; thiamine diphosphate biosynthesis; thiamine phosphate from 4-amino-2-methyl-5-diphosphomethylpyrimidine and 4-methyl-5-(2-phosphoethyl)-thiazole: step 1/1.</text>
</comment>
<dbReference type="GO" id="GO:0009228">
    <property type="term" value="P:thiamine biosynthetic process"/>
    <property type="evidence" value="ECO:0007669"/>
    <property type="project" value="UniProtKB-KW"/>
</dbReference>
<feature type="binding site" evidence="10">
    <location>
        <begin position="154"/>
        <end position="156"/>
    </location>
    <ligand>
        <name>2-[(2R,5Z)-2-carboxy-4-methylthiazol-5(2H)-ylidene]ethyl phosphate</name>
        <dbReference type="ChEBI" id="CHEBI:62899"/>
    </ligand>
</feature>
<dbReference type="SUPFAM" id="SSF51391">
    <property type="entry name" value="Thiamin phosphate synthase"/>
    <property type="match status" value="1"/>
</dbReference>
<evidence type="ECO:0000313" key="11">
    <source>
        <dbReference type="EMBL" id="QKF06927.1"/>
    </source>
</evidence>
<evidence type="ECO:0000256" key="4">
    <source>
        <dbReference type="ARBA" id="ARBA00022723"/>
    </source>
</evidence>
<reference evidence="12" key="1">
    <citation type="submission" date="2020-05" db="EMBL/GenBank/DDBJ databases">
        <title>Novel species in genus Nocardioides.</title>
        <authorList>
            <person name="Zhang G."/>
        </authorList>
    </citation>
    <scope>NUCLEOTIDE SEQUENCE [LARGE SCALE GENOMIC DNA]</scope>
    <source>
        <strain evidence="12">zg-1050</strain>
    </source>
</reference>
<dbReference type="EMBL" id="CP053716">
    <property type="protein sequence ID" value="QKF06927.1"/>
    <property type="molecule type" value="Genomic_DNA"/>
</dbReference>
<dbReference type="Pfam" id="PF02581">
    <property type="entry name" value="TMP-TENI"/>
    <property type="match status" value="1"/>
</dbReference>
<dbReference type="GO" id="GO:0005737">
    <property type="term" value="C:cytoplasm"/>
    <property type="evidence" value="ECO:0007669"/>
    <property type="project" value="TreeGrafter"/>
</dbReference>
<proteinExistence type="inferred from homology"/>